<keyword evidence="4 5" id="KW-0539">Nucleus</keyword>
<organism evidence="6 7">
    <name type="scientific">Arctia plantaginis</name>
    <name type="common">Wood tiger moth</name>
    <name type="synonym">Phalaena plantaginis</name>
    <dbReference type="NCBI Taxonomy" id="874455"/>
    <lineage>
        <taxon>Eukaryota</taxon>
        <taxon>Metazoa</taxon>
        <taxon>Ecdysozoa</taxon>
        <taxon>Arthropoda</taxon>
        <taxon>Hexapoda</taxon>
        <taxon>Insecta</taxon>
        <taxon>Pterygota</taxon>
        <taxon>Neoptera</taxon>
        <taxon>Endopterygota</taxon>
        <taxon>Lepidoptera</taxon>
        <taxon>Glossata</taxon>
        <taxon>Ditrysia</taxon>
        <taxon>Noctuoidea</taxon>
        <taxon>Erebidae</taxon>
        <taxon>Arctiinae</taxon>
        <taxon>Arctia</taxon>
    </lineage>
</organism>
<dbReference type="GO" id="GO:0005634">
    <property type="term" value="C:nucleus"/>
    <property type="evidence" value="ECO:0007669"/>
    <property type="project" value="UniProtKB-SubCell"/>
</dbReference>
<dbReference type="InterPro" id="IPR036504">
    <property type="entry name" value="CGI121/TPRKB_sf"/>
</dbReference>
<evidence type="ECO:0000256" key="2">
    <source>
        <dbReference type="ARBA" id="ARBA00005546"/>
    </source>
</evidence>
<keyword evidence="3" id="KW-0819">tRNA processing</keyword>
<dbReference type="GO" id="GO:0000408">
    <property type="term" value="C:EKC/KEOPS complex"/>
    <property type="evidence" value="ECO:0007669"/>
    <property type="project" value="TreeGrafter"/>
</dbReference>
<protein>
    <submittedName>
        <fullName evidence="6">Uncharacterized protein</fullName>
    </submittedName>
</protein>
<evidence type="ECO:0000313" key="6">
    <source>
        <dbReference type="EMBL" id="CAB3254059.1"/>
    </source>
</evidence>
<dbReference type="Gene3D" id="3.30.2380.10">
    <property type="entry name" value="CGI121/TPRKB"/>
    <property type="match status" value="1"/>
</dbReference>
<accession>A0A8S1AZ19</accession>
<sequence length="177" mass="19730">MTAEPYTVQLDAETKATLKMYLFRDVQNVNSVRKNVVNGAWSCAVIKPSLILDPFQVAVAANKAAVAEKLNTMVTRTVFAELLFNLSITKNITQSLSMFGIDKNKNLLVCFIATEEKDPSSEIVPQIRGKLCLMSELKDLTNMENLKSAYQLEGLATDDDLLNVIVSRMVTKQFISY</sequence>
<gene>
    <name evidence="6" type="ORF">APLA_LOCUS14410</name>
</gene>
<dbReference type="GO" id="GO:0005829">
    <property type="term" value="C:cytosol"/>
    <property type="evidence" value="ECO:0007669"/>
    <property type="project" value="TreeGrafter"/>
</dbReference>
<dbReference type="AlphaFoldDB" id="A0A8S1AZ19"/>
<dbReference type="GO" id="GO:0002949">
    <property type="term" value="P:tRNA threonylcarbamoyladenosine modification"/>
    <property type="evidence" value="ECO:0007669"/>
    <property type="project" value="TreeGrafter"/>
</dbReference>
<evidence type="ECO:0000313" key="7">
    <source>
        <dbReference type="Proteomes" id="UP000494106"/>
    </source>
</evidence>
<dbReference type="PANTHER" id="PTHR15840">
    <property type="entry name" value="CGI-121 FAMILY MEMBER"/>
    <property type="match status" value="1"/>
</dbReference>
<proteinExistence type="inferred from homology"/>
<reference evidence="6 7" key="1">
    <citation type="submission" date="2020-04" db="EMBL/GenBank/DDBJ databases">
        <authorList>
            <person name="Wallbank WR R."/>
            <person name="Pardo Diaz C."/>
            <person name="Kozak K."/>
            <person name="Martin S."/>
            <person name="Jiggins C."/>
            <person name="Moest M."/>
            <person name="Warren A I."/>
            <person name="Byers J.R.P. K."/>
            <person name="Montejo-Kovacevich G."/>
            <person name="Yen C E."/>
        </authorList>
    </citation>
    <scope>NUCLEOTIDE SEQUENCE [LARGE SCALE GENOMIC DNA]</scope>
</reference>
<dbReference type="Proteomes" id="UP000494106">
    <property type="component" value="Unassembled WGS sequence"/>
</dbReference>
<dbReference type="SUPFAM" id="SSF143870">
    <property type="entry name" value="PF0523-like"/>
    <property type="match status" value="1"/>
</dbReference>
<dbReference type="InterPro" id="IPR013926">
    <property type="entry name" value="CGI121/TPRKB"/>
</dbReference>
<evidence type="ECO:0000256" key="1">
    <source>
        <dbReference type="ARBA" id="ARBA00004123"/>
    </source>
</evidence>
<comment type="subcellular location">
    <subcellularLocation>
        <location evidence="1">Nucleus</location>
    </subcellularLocation>
</comment>
<evidence type="ECO:0000256" key="3">
    <source>
        <dbReference type="ARBA" id="ARBA00022694"/>
    </source>
</evidence>
<keyword evidence="7" id="KW-1185">Reference proteome</keyword>
<dbReference type="PANTHER" id="PTHR15840:SF10">
    <property type="entry name" value="EKC_KEOPS COMPLEX SUBUNIT TPRKB"/>
    <property type="match status" value="1"/>
</dbReference>
<evidence type="ECO:0000256" key="5">
    <source>
        <dbReference type="RuleBase" id="RU004398"/>
    </source>
</evidence>
<comment type="caution">
    <text evidence="6">The sequence shown here is derived from an EMBL/GenBank/DDBJ whole genome shotgun (WGS) entry which is preliminary data.</text>
</comment>
<evidence type="ECO:0000256" key="4">
    <source>
        <dbReference type="ARBA" id="ARBA00023242"/>
    </source>
</evidence>
<comment type="similarity">
    <text evidence="2 5">Belongs to the CGI121/TPRKB family.</text>
</comment>
<name>A0A8S1AZ19_ARCPL</name>
<dbReference type="Pfam" id="PF08617">
    <property type="entry name" value="CGI-121"/>
    <property type="match status" value="1"/>
</dbReference>
<dbReference type="OrthoDB" id="329139at2759"/>
<dbReference type="EMBL" id="CADEBC010000561">
    <property type="protein sequence ID" value="CAB3254059.1"/>
    <property type="molecule type" value="Genomic_DNA"/>
</dbReference>